<protein>
    <submittedName>
        <fullName evidence="1">Uncharacterized protein</fullName>
    </submittedName>
</protein>
<gene>
    <name evidence="1" type="ORF">SAMN05660772_02458</name>
</gene>
<dbReference type="AlphaFoldDB" id="A0A1W1UWU2"/>
<dbReference type="EMBL" id="FWWV01000018">
    <property type="protein sequence ID" value="SMB85261.1"/>
    <property type="molecule type" value="Genomic_DNA"/>
</dbReference>
<proteinExistence type="predicted"/>
<sequence length="78" mass="8996">MRVSIHHTIFQELAQNLQGSELQKSIEAFTTAALLAWNTKPIEQAQYHFLQMMPTTGNQPHFKAFSLRLHPSQCLIIY</sequence>
<dbReference type="STRING" id="1122938.SAMN05660772_02458"/>
<accession>A0A1W1UWU2</accession>
<organism evidence="1 2">
    <name type="scientific">Pasteurella testudinis DSM 23072</name>
    <dbReference type="NCBI Taxonomy" id="1122938"/>
    <lineage>
        <taxon>Bacteria</taxon>
        <taxon>Pseudomonadati</taxon>
        <taxon>Pseudomonadota</taxon>
        <taxon>Gammaproteobacteria</taxon>
        <taxon>Pasteurellales</taxon>
        <taxon>Pasteurellaceae</taxon>
        <taxon>Pasteurella</taxon>
    </lineage>
</organism>
<name>A0A1W1UWU2_9PAST</name>
<reference evidence="2" key="1">
    <citation type="submission" date="2017-04" db="EMBL/GenBank/DDBJ databases">
        <authorList>
            <person name="Varghese N."/>
            <person name="Submissions S."/>
        </authorList>
    </citation>
    <scope>NUCLEOTIDE SEQUENCE [LARGE SCALE GENOMIC DNA]</scope>
    <source>
        <strain evidence="2">DSM 23072</strain>
    </source>
</reference>
<evidence type="ECO:0000313" key="1">
    <source>
        <dbReference type="EMBL" id="SMB85261.1"/>
    </source>
</evidence>
<dbReference type="Proteomes" id="UP000192408">
    <property type="component" value="Unassembled WGS sequence"/>
</dbReference>
<keyword evidence="2" id="KW-1185">Reference proteome</keyword>
<evidence type="ECO:0000313" key="2">
    <source>
        <dbReference type="Proteomes" id="UP000192408"/>
    </source>
</evidence>